<dbReference type="PROSITE" id="PS51459">
    <property type="entry name" value="FIDO"/>
    <property type="match status" value="1"/>
</dbReference>
<evidence type="ECO:0000256" key="1">
    <source>
        <dbReference type="ARBA" id="ARBA00022679"/>
    </source>
</evidence>
<proteinExistence type="predicted"/>
<evidence type="ECO:0000313" key="10">
    <source>
        <dbReference type="Proteomes" id="UP000218327"/>
    </source>
</evidence>
<dbReference type="SUPFAM" id="SSF140931">
    <property type="entry name" value="Fic-like"/>
    <property type="match status" value="1"/>
</dbReference>
<dbReference type="PANTHER" id="PTHR39560">
    <property type="entry name" value="PROTEIN ADENYLYLTRANSFERASE FIC-RELATED"/>
    <property type="match status" value="1"/>
</dbReference>
<comment type="catalytic activity">
    <reaction evidence="6">
        <text>L-threonyl-[protein] + ATP = 3-O-(5'-adenylyl)-L-threonyl-[protein] + diphosphate</text>
        <dbReference type="Rhea" id="RHEA:54292"/>
        <dbReference type="Rhea" id="RHEA-COMP:11060"/>
        <dbReference type="Rhea" id="RHEA-COMP:13847"/>
        <dbReference type="ChEBI" id="CHEBI:30013"/>
        <dbReference type="ChEBI" id="CHEBI:30616"/>
        <dbReference type="ChEBI" id="CHEBI:33019"/>
        <dbReference type="ChEBI" id="CHEBI:138113"/>
        <dbReference type="EC" id="2.7.7.108"/>
    </reaction>
</comment>
<keyword evidence="1" id="KW-0808">Transferase</keyword>
<evidence type="ECO:0000256" key="6">
    <source>
        <dbReference type="ARBA" id="ARBA00047939"/>
    </source>
</evidence>
<evidence type="ECO:0000256" key="3">
    <source>
        <dbReference type="ARBA" id="ARBA00022741"/>
    </source>
</evidence>
<sequence length="197" mass="22881">MVDKYGTGQDPGCYPNTSILINSLNIKDENDLEIAERDITTLSAKEVGFQPPPYNFDYLCYIHEKLFQELYPWAGQIRTVDISKGTTHFCNIKYIQKEADKLFNKFSERDYFQILDRKDLIPAISEFYGDLNMIHPFREGNGRTQRIFFEHVIANMGYEIYWAPIEKEEWITANIAAVVCDYKPLELILEKSLGASN</sequence>
<comment type="catalytic activity">
    <reaction evidence="7">
        <text>L-tyrosyl-[protein] + ATP = O-(5'-adenylyl)-L-tyrosyl-[protein] + diphosphate</text>
        <dbReference type="Rhea" id="RHEA:54288"/>
        <dbReference type="Rhea" id="RHEA-COMP:10136"/>
        <dbReference type="Rhea" id="RHEA-COMP:13846"/>
        <dbReference type="ChEBI" id="CHEBI:30616"/>
        <dbReference type="ChEBI" id="CHEBI:33019"/>
        <dbReference type="ChEBI" id="CHEBI:46858"/>
        <dbReference type="ChEBI" id="CHEBI:83624"/>
        <dbReference type="EC" id="2.7.7.108"/>
    </reaction>
</comment>
<dbReference type="GO" id="GO:0070733">
    <property type="term" value="F:AMPylase activity"/>
    <property type="evidence" value="ECO:0007669"/>
    <property type="project" value="UniProtKB-EC"/>
</dbReference>
<evidence type="ECO:0000256" key="5">
    <source>
        <dbReference type="ARBA" id="ARBA00034531"/>
    </source>
</evidence>
<dbReference type="PANTHER" id="PTHR39560:SF1">
    <property type="entry name" value="PROTEIN ADENYLYLTRANSFERASE FIC-RELATED"/>
    <property type="match status" value="1"/>
</dbReference>
<accession>A0A2A5B4E0</accession>
<protein>
    <recommendedName>
        <fullName evidence="5">protein adenylyltransferase</fullName>
        <ecNumber evidence="5">2.7.7.108</ecNumber>
    </recommendedName>
</protein>
<comment type="caution">
    <text evidence="9">The sequence shown here is derived from an EMBL/GenBank/DDBJ whole genome shotgun (WGS) entry which is preliminary data.</text>
</comment>
<evidence type="ECO:0000256" key="7">
    <source>
        <dbReference type="ARBA" id="ARBA00048696"/>
    </source>
</evidence>
<dbReference type="GO" id="GO:0005524">
    <property type="term" value="F:ATP binding"/>
    <property type="evidence" value="ECO:0007669"/>
    <property type="project" value="UniProtKB-KW"/>
</dbReference>
<dbReference type="EMBL" id="NVVJ01000012">
    <property type="protein sequence ID" value="PCJ26201.1"/>
    <property type="molecule type" value="Genomic_DNA"/>
</dbReference>
<gene>
    <name evidence="9" type="ORF">COA96_05510</name>
</gene>
<reference evidence="10" key="1">
    <citation type="submission" date="2017-08" db="EMBL/GenBank/DDBJ databases">
        <title>A dynamic microbial community with high functional redundancy inhabits the cold, oxic subseafloor aquifer.</title>
        <authorList>
            <person name="Tully B.J."/>
            <person name="Wheat C.G."/>
            <person name="Glazer B.T."/>
            <person name="Huber J.A."/>
        </authorList>
    </citation>
    <scope>NUCLEOTIDE SEQUENCE [LARGE SCALE GENOMIC DNA]</scope>
</reference>
<keyword evidence="4" id="KW-0067">ATP-binding</keyword>
<dbReference type="AlphaFoldDB" id="A0A2A5B4E0"/>
<evidence type="ECO:0000256" key="2">
    <source>
        <dbReference type="ARBA" id="ARBA00022695"/>
    </source>
</evidence>
<dbReference type="Gene3D" id="1.10.3290.10">
    <property type="entry name" value="Fido-like domain"/>
    <property type="match status" value="1"/>
</dbReference>
<dbReference type="Proteomes" id="UP000218327">
    <property type="component" value="Unassembled WGS sequence"/>
</dbReference>
<dbReference type="EC" id="2.7.7.108" evidence="5"/>
<feature type="domain" description="Fido" evidence="8">
    <location>
        <begin position="54"/>
        <end position="191"/>
    </location>
</feature>
<dbReference type="NCBIfam" id="NF007672">
    <property type="entry name" value="PRK10347.1"/>
    <property type="match status" value="1"/>
</dbReference>
<evidence type="ECO:0000313" key="9">
    <source>
        <dbReference type="EMBL" id="PCJ26201.1"/>
    </source>
</evidence>
<evidence type="ECO:0000256" key="4">
    <source>
        <dbReference type="ARBA" id="ARBA00022840"/>
    </source>
</evidence>
<keyword evidence="3" id="KW-0547">Nucleotide-binding</keyword>
<dbReference type="GO" id="GO:0051302">
    <property type="term" value="P:regulation of cell division"/>
    <property type="evidence" value="ECO:0007669"/>
    <property type="project" value="TreeGrafter"/>
</dbReference>
<name>A0A2A5B4E0_9GAMM</name>
<keyword evidence="2" id="KW-0548">Nucleotidyltransferase</keyword>
<evidence type="ECO:0000259" key="8">
    <source>
        <dbReference type="PROSITE" id="PS51459"/>
    </source>
</evidence>
<dbReference type="Pfam" id="PF02661">
    <property type="entry name" value="Fic"/>
    <property type="match status" value="1"/>
</dbReference>
<dbReference type="InterPro" id="IPR036597">
    <property type="entry name" value="Fido-like_dom_sf"/>
</dbReference>
<organism evidence="9 10">
    <name type="scientific">SAR86 cluster bacterium</name>
    <dbReference type="NCBI Taxonomy" id="2030880"/>
    <lineage>
        <taxon>Bacteria</taxon>
        <taxon>Pseudomonadati</taxon>
        <taxon>Pseudomonadota</taxon>
        <taxon>Gammaproteobacteria</taxon>
        <taxon>SAR86 cluster</taxon>
    </lineage>
</organism>
<dbReference type="InterPro" id="IPR003812">
    <property type="entry name" value="Fido"/>
</dbReference>